<keyword evidence="3" id="KW-0804">Transcription</keyword>
<evidence type="ECO:0000313" key="6">
    <source>
        <dbReference type="Proteomes" id="UP000251993"/>
    </source>
</evidence>
<evidence type="ECO:0000256" key="2">
    <source>
        <dbReference type="ARBA" id="ARBA00023125"/>
    </source>
</evidence>
<evidence type="ECO:0000256" key="1">
    <source>
        <dbReference type="ARBA" id="ARBA00023015"/>
    </source>
</evidence>
<dbReference type="AlphaFoldDB" id="A0A344TCZ3"/>
<keyword evidence="1" id="KW-0805">Transcription regulation</keyword>
<organism evidence="5 6">
    <name type="scientific">Runella rosea</name>
    <dbReference type="NCBI Taxonomy" id="2259595"/>
    <lineage>
        <taxon>Bacteria</taxon>
        <taxon>Pseudomonadati</taxon>
        <taxon>Bacteroidota</taxon>
        <taxon>Cytophagia</taxon>
        <taxon>Cytophagales</taxon>
        <taxon>Spirosomataceae</taxon>
        <taxon>Runella</taxon>
    </lineage>
</organism>
<dbReference type="GO" id="GO:0043565">
    <property type="term" value="F:sequence-specific DNA binding"/>
    <property type="evidence" value="ECO:0007669"/>
    <property type="project" value="InterPro"/>
</dbReference>
<dbReference type="InterPro" id="IPR046532">
    <property type="entry name" value="DUF6597"/>
</dbReference>
<name>A0A344TCZ3_9BACT</name>
<gene>
    <name evidence="5" type="ORF">DR864_01615</name>
</gene>
<dbReference type="InterPro" id="IPR009057">
    <property type="entry name" value="Homeodomain-like_sf"/>
</dbReference>
<dbReference type="Pfam" id="PF20240">
    <property type="entry name" value="DUF6597"/>
    <property type="match status" value="1"/>
</dbReference>
<dbReference type="PROSITE" id="PS01124">
    <property type="entry name" value="HTH_ARAC_FAMILY_2"/>
    <property type="match status" value="1"/>
</dbReference>
<dbReference type="KEGG" id="run:DR864_01615"/>
<dbReference type="PANTHER" id="PTHR46796">
    <property type="entry name" value="HTH-TYPE TRANSCRIPTIONAL ACTIVATOR RHAS-RELATED"/>
    <property type="match status" value="1"/>
</dbReference>
<keyword evidence="6" id="KW-1185">Reference proteome</keyword>
<accession>A0A344TCZ3</accession>
<evidence type="ECO:0000313" key="5">
    <source>
        <dbReference type="EMBL" id="AXE16514.1"/>
    </source>
</evidence>
<keyword evidence="2" id="KW-0238">DNA-binding</keyword>
<dbReference type="InterPro" id="IPR018060">
    <property type="entry name" value="HTH_AraC"/>
</dbReference>
<dbReference type="SUPFAM" id="SSF46689">
    <property type="entry name" value="Homeodomain-like"/>
    <property type="match status" value="1"/>
</dbReference>
<dbReference type="Proteomes" id="UP000251993">
    <property type="component" value="Chromosome"/>
</dbReference>
<dbReference type="Gene3D" id="1.10.10.60">
    <property type="entry name" value="Homeodomain-like"/>
    <property type="match status" value="1"/>
</dbReference>
<sequence>MIYQYIQPASHLQSYVKRYLLLHFKVSKNGPALIKSYAPCPEQCLTFNPHATLTSVNQQTGQIIHRTSNYLSGQQVSRLNLHLSNDYLMLKVIFLPGAMYQLFGIPLVQFTDQYLDTETVIGNEIKEINEQMANAGSYQAIIQIAERYLWQKIKTKKAHENAVNKIGQLLIDNPTHFSLDWLANQACWSPRQLERQFMERMGVSPKFLARISRFDKAFSLKQINPSLDWLSIALQTGYNDYQHLVKDFKQFAGVTPNVMMVAEKNSPERVLGIVTDRVSTR</sequence>
<dbReference type="OrthoDB" id="635259at2"/>
<dbReference type="SMART" id="SM00342">
    <property type="entry name" value="HTH_ARAC"/>
    <property type="match status" value="1"/>
</dbReference>
<dbReference type="RefSeq" id="WP_114065301.1">
    <property type="nucleotide sequence ID" value="NZ_CP030850.1"/>
</dbReference>
<dbReference type="EMBL" id="CP030850">
    <property type="protein sequence ID" value="AXE16514.1"/>
    <property type="molecule type" value="Genomic_DNA"/>
</dbReference>
<evidence type="ECO:0000256" key="3">
    <source>
        <dbReference type="ARBA" id="ARBA00023163"/>
    </source>
</evidence>
<evidence type="ECO:0000259" key="4">
    <source>
        <dbReference type="PROSITE" id="PS01124"/>
    </source>
</evidence>
<proteinExistence type="predicted"/>
<protein>
    <submittedName>
        <fullName evidence="5">AraC family transcriptional regulator</fullName>
    </submittedName>
</protein>
<reference evidence="5 6" key="1">
    <citation type="submission" date="2018-07" db="EMBL/GenBank/DDBJ databases">
        <title>Genome sequencing of Runella.</title>
        <authorList>
            <person name="Baek M.-G."/>
            <person name="Yi H."/>
        </authorList>
    </citation>
    <scope>NUCLEOTIDE SEQUENCE [LARGE SCALE GENOMIC DNA]</scope>
    <source>
        <strain evidence="5 6">HYN0085</strain>
    </source>
</reference>
<dbReference type="GO" id="GO:0003700">
    <property type="term" value="F:DNA-binding transcription factor activity"/>
    <property type="evidence" value="ECO:0007669"/>
    <property type="project" value="InterPro"/>
</dbReference>
<feature type="domain" description="HTH araC/xylS-type" evidence="4">
    <location>
        <begin position="164"/>
        <end position="262"/>
    </location>
</feature>
<dbReference type="Pfam" id="PF12833">
    <property type="entry name" value="HTH_18"/>
    <property type="match status" value="1"/>
</dbReference>
<dbReference type="InterPro" id="IPR050204">
    <property type="entry name" value="AraC_XylS_family_regulators"/>
</dbReference>